<dbReference type="PROSITE" id="PS52039">
    <property type="entry name" value="TOPO_IA_2"/>
    <property type="match status" value="1"/>
</dbReference>
<dbReference type="Proteomes" id="UP000092445">
    <property type="component" value="Unassembled WGS sequence"/>
</dbReference>
<dbReference type="VEuPathDB" id="VectorBase:GPAI001585"/>
<dbReference type="GO" id="GO:0003677">
    <property type="term" value="F:DNA binding"/>
    <property type="evidence" value="ECO:0007669"/>
    <property type="project" value="UniProtKB-KW"/>
</dbReference>
<evidence type="ECO:0000313" key="5">
    <source>
        <dbReference type="Proteomes" id="UP000092445"/>
    </source>
</evidence>
<proteinExistence type="inferred from homology"/>
<dbReference type="InterPro" id="IPR023405">
    <property type="entry name" value="Topo_IA_core_domain"/>
</dbReference>
<dbReference type="GO" id="GO:0003917">
    <property type="term" value="F:DNA topoisomerase type I (single strand cut, ATP-independent) activity"/>
    <property type="evidence" value="ECO:0007669"/>
    <property type="project" value="UniProtKB-EC"/>
</dbReference>
<keyword evidence="1 2" id="KW-0413">Isomerase</keyword>
<evidence type="ECO:0000313" key="4">
    <source>
        <dbReference type="EnsemblMetazoa" id="GPAI001585-PA"/>
    </source>
</evidence>
<accession>A0A1A9Z2B8</accession>
<dbReference type="SUPFAM" id="SSF56712">
    <property type="entry name" value="Prokaryotic type I DNA topoisomerase"/>
    <property type="match status" value="1"/>
</dbReference>
<dbReference type="EnsemblMetazoa" id="GPAI001585-RA">
    <property type="protein sequence ID" value="GPAI001585-PA"/>
    <property type="gene ID" value="GPAI001585"/>
</dbReference>
<dbReference type="GO" id="GO:0006265">
    <property type="term" value="P:DNA topological change"/>
    <property type="evidence" value="ECO:0007669"/>
    <property type="project" value="InterPro"/>
</dbReference>
<protein>
    <recommendedName>
        <fullName evidence="2">DNA topoisomerase</fullName>
        <ecNumber evidence="2">5.6.2.1</ecNumber>
    </recommendedName>
</protein>
<keyword evidence="5" id="KW-1185">Reference proteome</keyword>
<dbReference type="InterPro" id="IPR013824">
    <property type="entry name" value="Topo_IA_cen_sub1"/>
</dbReference>
<feature type="domain" description="Topo IA-type catalytic" evidence="3">
    <location>
        <begin position="1"/>
        <end position="95"/>
    </location>
</feature>
<dbReference type="Pfam" id="PF13342">
    <property type="entry name" value="Toprim_Crpt"/>
    <property type="match status" value="1"/>
</dbReference>
<dbReference type="InterPro" id="IPR013497">
    <property type="entry name" value="Topo_IA_cen"/>
</dbReference>
<dbReference type="PANTHER" id="PTHR11390">
    <property type="entry name" value="PROKARYOTIC DNA TOPOISOMERASE"/>
    <property type="match status" value="1"/>
</dbReference>
<organism evidence="4 5">
    <name type="scientific">Glossina pallidipes</name>
    <name type="common">Tsetse fly</name>
    <dbReference type="NCBI Taxonomy" id="7398"/>
    <lineage>
        <taxon>Eukaryota</taxon>
        <taxon>Metazoa</taxon>
        <taxon>Ecdysozoa</taxon>
        <taxon>Arthropoda</taxon>
        <taxon>Hexapoda</taxon>
        <taxon>Insecta</taxon>
        <taxon>Pterygota</taxon>
        <taxon>Neoptera</taxon>
        <taxon>Endopterygota</taxon>
        <taxon>Diptera</taxon>
        <taxon>Brachycera</taxon>
        <taxon>Muscomorpha</taxon>
        <taxon>Hippoboscoidea</taxon>
        <taxon>Glossinidae</taxon>
        <taxon>Glossina</taxon>
    </lineage>
</organism>
<keyword evidence="2" id="KW-0799">Topoisomerase</keyword>
<evidence type="ECO:0000256" key="2">
    <source>
        <dbReference type="RuleBase" id="RU362092"/>
    </source>
</evidence>
<sequence>MARDEGKAGEHGGIGTPATRAAMLATLQKRGFYTVEKKKLIPTPLGLEFIAALPPIASTPDMTALWHEQQQMIQAGELTVDAFLDELERFIGEQVKQVDLGAVQSVSVDTQAINARCPMCGEALFASAKVVKCKACTFRLWPQIAGKTLTTTQIETLLTKGKTRVIKGFKSKAGKAFDAPLQLNVEVLLWQSNPRGVEINSTEKSDIEVNMLVFNVTEMAAKHLCRRYKKGVDNAFFNVPTSSIEEDVQSQSGHSREQIHFVVDVIK</sequence>
<evidence type="ECO:0000259" key="3">
    <source>
        <dbReference type="PROSITE" id="PS52039"/>
    </source>
</evidence>
<dbReference type="Gene3D" id="1.10.460.10">
    <property type="entry name" value="Topoisomerase I, domain 2"/>
    <property type="match status" value="1"/>
</dbReference>
<dbReference type="EC" id="5.6.2.1" evidence="2"/>
<reference evidence="5" key="1">
    <citation type="submission" date="2014-03" db="EMBL/GenBank/DDBJ databases">
        <authorList>
            <person name="Aksoy S."/>
            <person name="Warren W."/>
            <person name="Wilson R.K."/>
        </authorList>
    </citation>
    <scope>NUCLEOTIDE SEQUENCE [LARGE SCALE GENOMIC DNA]</scope>
    <source>
        <strain evidence="5">IAEA</strain>
    </source>
</reference>
<evidence type="ECO:0000256" key="1">
    <source>
        <dbReference type="ARBA" id="ARBA00023235"/>
    </source>
</evidence>
<dbReference type="AlphaFoldDB" id="A0A1A9Z2B8"/>
<dbReference type="GO" id="GO:0006310">
    <property type="term" value="P:DNA recombination"/>
    <property type="evidence" value="ECO:0007669"/>
    <property type="project" value="TreeGrafter"/>
</dbReference>
<comment type="catalytic activity">
    <reaction evidence="2">
        <text>ATP-independent breakage of single-stranded DNA, followed by passage and rejoining.</text>
        <dbReference type="EC" id="5.6.2.1"/>
    </reaction>
</comment>
<reference evidence="4" key="2">
    <citation type="submission" date="2020-05" db="UniProtKB">
        <authorList>
            <consortium name="EnsemblMetazoa"/>
        </authorList>
    </citation>
    <scope>IDENTIFICATION</scope>
    <source>
        <strain evidence="4">IAEA</strain>
    </source>
</reference>
<comment type="function">
    <text evidence="2">Introduces a single-strand break via transesterification at a target site in duplex DNA. Releases the supercoiling and torsional tension of DNA introduced during the DNA replication and transcription by transiently cleaving and rejoining one strand of the DNA duplex. The scissile phosphodiester is attacked by the catalytic tyrosine of the enzyme, resulting in the formation of a DNA-(5'-phosphotyrosyl)-enzyme intermediate and the expulsion of a 3'-OH DNA strand.</text>
</comment>
<dbReference type="PANTHER" id="PTHR11390:SF21">
    <property type="entry name" value="DNA TOPOISOMERASE 3-ALPHA"/>
    <property type="match status" value="1"/>
</dbReference>
<name>A0A1A9Z2B8_GLOPL</name>
<dbReference type="GO" id="GO:0006281">
    <property type="term" value="P:DNA repair"/>
    <property type="evidence" value="ECO:0007669"/>
    <property type="project" value="TreeGrafter"/>
</dbReference>
<dbReference type="InterPro" id="IPR000380">
    <property type="entry name" value="Topo_IA"/>
</dbReference>
<dbReference type="Pfam" id="PF01131">
    <property type="entry name" value="Topoisom_bac"/>
    <property type="match status" value="1"/>
</dbReference>
<keyword evidence="2" id="KW-0238">DNA-binding</keyword>
<comment type="similarity">
    <text evidence="2">Belongs to the type IA topoisomerase family.</text>
</comment>
<dbReference type="InterPro" id="IPR025589">
    <property type="entry name" value="Toprim_C_rpt"/>
</dbReference>